<gene>
    <name evidence="2" type="ORF">CLV91_3329</name>
</gene>
<dbReference type="AlphaFoldDB" id="A0A495DRV9"/>
<evidence type="ECO:0000313" key="2">
    <source>
        <dbReference type="EMBL" id="RKR06474.1"/>
    </source>
</evidence>
<dbReference type="InterPro" id="IPR037523">
    <property type="entry name" value="VOC_core"/>
</dbReference>
<comment type="caution">
    <text evidence="2">The sequence shown here is derived from an EMBL/GenBank/DDBJ whole genome shotgun (WGS) entry which is preliminary data.</text>
</comment>
<dbReference type="PROSITE" id="PS51819">
    <property type="entry name" value="VOC"/>
    <property type="match status" value="1"/>
</dbReference>
<evidence type="ECO:0000313" key="3">
    <source>
        <dbReference type="Proteomes" id="UP000269412"/>
    </source>
</evidence>
<dbReference type="RefSeq" id="WP_121069312.1">
    <property type="nucleotide sequence ID" value="NZ_RBIQ01000014.1"/>
</dbReference>
<dbReference type="InterPro" id="IPR029068">
    <property type="entry name" value="Glyas_Bleomycin-R_OHBP_Dase"/>
</dbReference>
<sequence length="124" mass="13496">MTNAVNWFEIPANNYERAKKFYETILGAIITDHPMPGHGNYGVFSYNAESNCVGGAIIKADDYKPSTEGSLVYLNGSDDLSVALARVEPAGGKIIMPKTDIQENGFIAHFIDTEGNKVALHSME</sequence>
<keyword evidence="3" id="KW-1185">Reference proteome</keyword>
<dbReference type="CDD" id="cd07247">
    <property type="entry name" value="SgaA_N_like"/>
    <property type="match status" value="1"/>
</dbReference>
<dbReference type="Pfam" id="PF00903">
    <property type="entry name" value="Glyoxalase"/>
    <property type="match status" value="1"/>
</dbReference>
<dbReference type="InterPro" id="IPR004360">
    <property type="entry name" value="Glyas_Fos-R_dOase_dom"/>
</dbReference>
<feature type="domain" description="VOC" evidence="1">
    <location>
        <begin position="4"/>
        <end position="123"/>
    </location>
</feature>
<name>A0A495DRV9_9FLAO</name>
<organism evidence="2 3">
    <name type="scientific">Maribacter vaceletii</name>
    <dbReference type="NCBI Taxonomy" id="1206816"/>
    <lineage>
        <taxon>Bacteria</taxon>
        <taxon>Pseudomonadati</taxon>
        <taxon>Bacteroidota</taxon>
        <taxon>Flavobacteriia</taxon>
        <taxon>Flavobacteriales</taxon>
        <taxon>Flavobacteriaceae</taxon>
        <taxon>Maribacter</taxon>
    </lineage>
</organism>
<dbReference type="PANTHER" id="PTHR33993">
    <property type="entry name" value="GLYOXALASE-RELATED"/>
    <property type="match status" value="1"/>
</dbReference>
<protein>
    <recommendedName>
        <fullName evidence="1">VOC domain-containing protein</fullName>
    </recommendedName>
</protein>
<dbReference type="SUPFAM" id="SSF54593">
    <property type="entry name" value="Glyoxalase/Bleomycin resistance protein/Dihydroxybiphenyl dioxygenase"/>
    <property type="match status" value="1"/>
</dbReference>
<evidence type="ECO:0000259" key="1">
    <source>
        <dbReference type="PROSITE" id="PS51819"/>
    </source>
</evidence>
<accession>A0A495DRV9</accession>
<dbReference type="PANTHER" id="PTHR33993:SF2">
    <property type="entry name" value="VOC DOMAIN-CONTAINING PROTEIN"/>
    <property type="match status" value="1"/>
</dbReference>
<dbReference type="Gene3D" id="3.10.180.10">
    <property type="entry name" value="2,3-Dihydroxybiphenyl 1,2-Dioxygenase, domain 1"/>
    <property type="match status" value="1"/>
</dbReference>
<dbReference type="EMBL" id="RBIQ01000014">
    <property type="protein sequence ID" value="RKR06474.1"/>
    <property type="molecule type" value="Genomic_DNA"/>
</dbReference>
<dbReference type="InterPro" id="IPR052164">
    <property type="entry name" value="Anthracycline_SecMetBiosynth"/>
</dbReference>
<dbReference type="OrthoDB" id="9804235at2"/>
<proteinExistence type="predicted"/>
<dbReference type="Proteomes" id="UP000269412">
    <property type="component" value="Unassembled WGS sequence"/>
</dbReference>
<reference evidence="2 3" key="1">
    <citation type="submission" date="2018-10" db="EMBL/GenBank/DDBJ databases">
        <title>Genomic Encyclopedia of Archaeal and Bacterial Type Strains, Phase II (KMG-II): from individual species to whole genera.</title>
        <authorList>
            <person name="Goeker M."/>
        </authorList>
    </citation>
    <scope>NUCLEOTIDE SEQUENCE [LARGE SCALE GENOMIC DNA]</scope>
    <source>
        <strain evidence="2 3">DSM 25230</strain>
    </source>
</reference>